<dbReference type="RefSeq" id="WP_097010590.1">
    <property type="nucleotide sequence ID" value="NZ_LT907975.1"/>
</dbReference>
<dbReference type="InterPro" id="IPR013325">
    <property type="entry name" value="RNA_pol_sigma_r2"/>
</dbReference>
<dbReference type="KEGG" id="pprf:DPRO_0421"/>
<dbReference type="OrthoDB" id="5511424at2"/>
<name>A0A2C8F5K1_9BACT</name>
<gene>
    <name evidence="7" type="ORF">DPRO_0421</name>
</gene>
<evidence type="ECO:0000256" key="3">
    <source>
        <dbReference type="ARBA" id="ARBA00023082"/>
    </source>
</evidence>
<dbReference type="GO" id="GO:0003677">
    <property type="term" value="F:DNA binding"/>
    <property type="evidence" value="ECO:0007669"/>
    <property type="project" value="InterPro"/>
</dbReference>
<dbReference type="Gene3D" id="1.10.10.10">
    <property type="entry name" value="Winged helix-like DNA-binding domain superfamily/Winged helix DNA-binding domain"/>
    <property type="match status" value="1"/>
</dbReference>
<keyword evidence="3" id="KW-0731">Sigma factor</keyword>
<proteinExistence type="inferred from homology"/>
<comment type="similarity">
    <text evidence="1">Belongs to the sigma-70 factor family. ECF subfamily.</text>
</comment>
<dbReference type="InterPro" id="IPR013249">
    <property type="entry name" value="RNA_pol_sigma70_r4_t2"/>
</dbReference>
<dbReference type="InterPro" id="IPR007627">
    <property type="entry name" value="RNA_pol_sigma70_r2"/>
</dbReference>
<dbReference type="InterPro" id="IPR013324">
    <property type="entry name" value="RNA_pol_sigma_r3/r4-like"/>
</dbReference>
<evidence type="ECO:0000313" key="8">
    <source>
        <dbReference type="Proteomes" id="UP000219215"/>
    </source>
</evidence>
<dbReference type="PANTHER" id="PTHR43133:SF51">
    <property type="entry name" value="RNA POLYMERASE SIGMA FACTOR"/>
    <property type="match status" value="1"/>
</dbReference>
<evidence type="ECO:0000313" key="7">
    <source>
        <dbReference type="EMBL" id="SOB57301.1"/>
    </source>
</evidence>
<dbReference type="Gene3D" id="1.10.1740.10">
    <property type="match status" value="1"/>
</dbReference>
<dbReference type="Proteomes" id="UP000219215">
    <property type="component" value="Chromosome DPRO"/>
</dbReference>
<accession>A0A2C8F5K1</accession>
<evidence type="ECO:0000256" key="2">
    <source>
        <dbReference type="ARBA" id="ARBA00023015"/>
    </source>
</evidence>
<dbReference type="NCBIfam" id="TIGR02937">
    <property type="entry name" value="sigma70-ECF"/>
    <property type="match status" value="1"/>
</dbReference>
<dbReference type="InterPro" id="IPR039425">
    <property type="entry name" value="RNA_pol_sigma-70-like"/>
</dbReference>
<dbReference type="GO" id="GO:0016987">
    <property type="term" value="F:sigma factor activity"/>
    <property type="evidence" value="ECO:0007669"/>
    <property type="project" value="UniProtKB-KW"/>
</dbReference>
<dbReference type="Pfam" id="PF04542">
    <property type="entry name" value="Sigma70_r2"/>
    <property type="match status" value="1"/>
</dbReference>
<evidence type="ECO:0000256" key="1">
    <source>
        <dbReference type="ARBA" id="ARBA00010641"/>
    </source>
</evidence>
<dbReference type="SUPFAM" id="SSF88946">
    <property type="entry name" value="Sigma2 domain of RNA polymerase sigma factors"/>
    <property type="match status" value="1"/>
</dbReference>
<dbReference type="InterPro" id="IPR014284">
    <property type="entry name" value="RNA_pol_sigma-70_dom"/>
</dbReference>
<dbReference type="Pfam" id="PF08281">
    <property type="entry name" value="Sigma70_r4_2"/>
    <property type="match status" value="1"/>
</dbReference>
<dbReference type="GO" id="GO:0006352">
    <property type="term" value="P:DNA-templated transcription initiation"/>
    <property type="evidence" value="ECO:0007669"/>
    <property type="project" value="InterPro"/>
</dbReference>
<feature type="domain" description="RNA polymerase sigma-70 region 2" evidence="5">
    <location>
        <begin position="24"/>
        <end position="91"/>
    </location>
</feature>
<evidence type="ECO:0000259" key="6">
    <source>
        <dbReference type="Pfam" id="PF08281"/>
    </source>
</evidence>
<organism evidence="7 8">
    <name type="scientific">Pseudodesulfovibrio profundus</name>
    <dbReference type="NCBI Taxonomy" id="57320"/>
    <lineage>
        <taxon>Bacteria</taxon>
        <taxon>Pseudomonadati</taxon>
        <taxon>Thermodesulfobacteriota</taxon>
        <taxon>Desulfovibrionia</taxon>
        <taxon>Desulfovibrionales</taxon>
        <taxon>Desulfovibrionaceae</taxon>
    </lineage>
</organism>
<dbReference type="AlphaFoldDB" id="A0A2C8F5K1"/>
<reference evidence="8" key="1">
    <citation type="submission" date="2017-09" db="EMBL/GenBank/DDBJ databases">
        <authorList>
            <person name="Regsiter A."/>
            <person name="William W."/>
        </authorList>
    </citation>
    <scope>NUCLEOTIDE SEQUENCE [LARGE SCALE GENOMIC DNA]</scope>
    <source>
        <strain evidence="8">500-1</strain>
    </source>
</reference>
<sequence length="186" mass="21451">MNSDREKDIINKVLKGDPDPFGVLVREHQRAIYSLMLRYTGNADEASDLAQEAFIKAYGKLESFDKSKRFFPWLYTLALNIARDWIRKRGREQKVIVPESMDINYHPDDSTSQSQTDKQLDGAKAFDTIMGLGHKYREALILRFKYGFSFKEVASTLEISLSGAKMRVRRGLDMVKDSLMEDNDEQ</sequence>
<dbReference type="PANTHER" id="PTHR43133">
    <property type="entry name" value="RNA POLYMERASE ECF-TYPE SIGMA FACTO"/>
    <property type="match status" value="1"/>
</dbReference>
<dbReference type="EMBL" id="LT907975">
    <property type="protein sequence ID" value="SOB57301.1"/>
    <property type="molecule type" value="Genomic_DNA"/>
</dbReference>
<keyword evidence="8" id="KW-1185">Reference proteome</keyword>
<feature type="domain" description="RNA polymerase sigma factor 70 region 4 type 2" evidence="6">
    <location>
        <begin position="135"/>
        <end position="172"/>
    </location>
</feature>
<keyword evidence="2" id="KW-0805">Transcription regulation</keyword>
<protein>
    <submittedName>
        <fullName evidence="7">RNA polymerase sigma factor, sigma-70 family</fullName>
    </submittedName>
</protein>
<evidence type="ECO:0000256" key="4">
    <source>
        <dbReference type="ARBA" id="ARBA00023163"/>
    </source>
</evidence>
<dbReference type="SUPFAM" id="SSF88659">
    <property type="entry name" value="Sigma3 and sigma4 domains of RNA polymerase sigma factors"/>
    <property type="match status" value="1"/>
</dbReference>
<dbReference type="InterPro" id="IPR036388">
    <property type="entry name" value="WH-like_DNA-bd_sf"/>
</dbReference>
<keyword evidence="4" id="KW-0804">Transcription</keyword>
<evidence type="ECO:0000259" key="5">
    <source>
        <dbReference type="Pfam" id="PF04542"/>
    </source>
</evidence>